<evidence type="ECO:0000313" key="1">
    <source>
        <dbReference type="EMBL" id="MBX73800.1"/>
    </source>
</evidence>
<reference evidence="1" key="1">
    <citation type="submission" date="2018-02" db="EMBL/GenBank/DDBJ databases">
        <title>Rhizophora mucronata_Transcriptome.</title>
        <authorList>
            <person name="Meera S.P."/>
            <person name="Sreeshan A."/>
            <person name="Augustine A."/>
        </authorList>
    </citation>
    <scope>NUCLEOTIDE SEQUENCE</scope>
    <source>
        <tissue evidence="1">Leaf</tissue>
    </source>
</reference>
<dbReference type="EMBL" id="GGEC01093316">
    <property type="protein sequence ID" value="MBX73800.1"/>
    <property type="molecule type" value="Transcribed_RNA"/>
</dbReference>
<name>A0A2P2R3N8_RHIMU</name>
<organism evidence="1">
    <name type="scientific">Rhizophora mucronata</name>
    <name type="common">Asiatic mangrove</name>
    <dbReference type="NCBI Taxonomy" id="61149"/>
    <lineage>
        <taxon>Eukaryota</taxon>
        <taxon>Viridiplantae</taxon>
        <taxon>Streptophyta</taxon>
        <taxon>Embryophyta</taxon>
        <taxon>Tracheophyta</taxon>
        <taxon>Spermatophyta</taxon>
        <taxon>Magnoliopsida</taxon>
        <taxon>eudicotyledons</taxon>
        <taxon>Gunneridae</taxon>
        <taxon>Pentapetalae</taxon>
        <taxon>rosids</taxon>
        <taxon>fabids</taxon>
        <taxon>Malpighiales</taxon>
        <taxon>Rhizophoraceae</taxon>
        <taxon>Rhizophora</taxon>
    </lineage>
</organism>
<accession>A0A2P2R3N8</accession>
<sequence>MRSHFLLNSYFLQ</sequence>
<proteinExistence type="predicted"/>
<protein>
    <submittedName>
        <fullName evidence="1">Uncharacterized protein</fullName>
    </submittedName>
</protein>